<dbReference type="SMART" id="SM00865">
    <property type="entry name" value="Tubulin_C"/>
    <property type="match status" value="1"/>
</dbReference>
<evidence type="ECO:0000256" key="1">
    <source>
        <dbReference type="ARBA" id="ARBA00001946"/>
    </source>
</evidence>
<dbReference type="PROSITE" id="PS00228">
    <property type="entry name" value="TUBULIN_B_AUTOREG"/>
    <property type="match status" value="1"/>
</dbReference>
<comment type="caution">
    <text evidence="16">The sequence shown here is derived from an EMBL/GenBank/DDBJ whole genome shotgun (WGS) entry which is preliminary data.</text>
</comment>
<dbReference type="InterPro" id="IPR037103">
    <property type="entry name" value="Tubulin/FtsZ-like_C"/>
</dbReference>
<comment type="subunit">
    <text evidence="4 13">Dimer of alpha and beta chains. A typical microtubule is a hollow water-filled tube with an outer diameter of 25 nm and an inner diameter of 15 nM. Alpha-beta heterodimers associate head-to-tail to form protofilaments running lengthwise along the microtubule wall with the beta-tubulin subunit facing the microtubule plus end conferring a structural polarity. Microtubules usually have 13 protofilaments but different protofilament numbers can be found in some organisms and specialized cells.</text>
</comment>
<dbReference type="EMBL" id="SWFS01000285">
    <property type="protein sequence ID" value="KAA8911426.1"/>
    <property type="molecule type" value="Genomic_DNA"/>
</dbReference>
<dbReference type="FunFam" id="1.10.287.600:FF:000013">
    <property type="entry name" value="Tubulin beta chain"/>
    <property type="match status" value="1"/>
</dbReference>
<dbReference type="VEuPathDB" id="FungiDB:TRICI_003822"/>
<evidence type="ECO:0000313" key="17">
    <source>
        <dbReference type="Proteomes" id="UP000761534"/>
    </source>
</evidence>
<keyword evidence="6 13" id="KW-0493">Microtubule</keyword>
<dbReference type="GO" id="GO:0003924">
    <property type="term" value="F:GTPase activity"/>
    <property type="evidence" value="ECO:0007669"/>
    <property type="project" value="InterPro"/>
</dbReference>
<dbReference type="InterPro" id="IPR003008">
    <property type="entry name" value="Tubulin_FtsZ_GTPase"/>
</dbReference>
<evidence type="ECO:0000256" key="13">
    <source>
        <dbReference type="RuleBase" id="RU000352"/>
    </source>
</evidence>
<accession>A0A642V2W7</accession>
<dbReference type="InterPro" id="IPR000217">
    <property type="entry name" value="Tubulin"/>
</dbReference>
<proteinExistence type="inferred from homology"/>
<dbReference type="InterPro" id="IPR013838">
    <property type="entry name" value="Beta-tubulin_BS"/>
</dbReference>
<evidence type="ECO:0000313" key="16">
    <source>
        <dbReference type="EMBL" id="KAA8911426.1"/>
    </source>
</evidence>
<keyword evidence="7" id="KW-0479">Metal-binding</keyword>
<keyword evidence="5" id="KW-0963">Cytoplasm</keyword>
<evidence type="ECO:0000256" key="6">
    <source>
        <dbReference type="ARBA" id="ARBA00022701"/>
    </source>
</evidence>
<comment type="cofactor">
    <cofactor evidence="1">
        <name>Mg(2+)</name>
        <dbReference type="ChEBI" id="CHEBI:18420"/>
    </cofactor>
</comment>
<dbReference type="GO" id="GO:0007017">
    <property type="term" value="P:microtubule-based process"/>
    <property type="evidence" value="ECO:0007669"/>
    <property type="project" value="InterPro"/>
</dbReference>
<evidence type="ECO:0000259" key="15">
    <source>
        <dbReference type="SMART" id="SM00865"/>
    </source>
</evidence>
<sequence>MREIVSIQCGQAACSNQVSTAFWNTITEEHGLTSEGFLEDQNTPQEAIKTDRLDVFFAEASNRKYVPRAVAVDLEPATLDTIRSGPLGQIYRPDNLISGESGAGNIWAKGFYTEGAELMETVMDAVRREAEASDSLQGFQVAHSLGGGTGSGLGTLLLTRIREEYPDRMLSTYSVLPSPKVSDTVTEPYNAVLSFHQLVENSDATYCLDNEALYDICAKTLRINQPTHTELNQLIALVMSGVTTCLRYPGQLNGDLRKLAVNLVPFPRLHFFTAGFAPLFSKGSRAFHNLTVPELTQQLFNPSNIMAACNPYHGRYLTISAIFRGKVAMKEVEDSIYAARNKNSSYFVEWIPNNVQTSVCNIPPKGLNTSATFIANSTAVQELFTRTSSQFSAMFKRRAFLHWYISEGMEQVEFTEAESNLNDLISEYQQYQEATIDDDEEDLDGHYDEELADDGAGYYDQM</sequence>
<keyword evidence="17" id="KW-1185">Reference proteome</keyword>
<dbReference type="FunFam" id="3.30.1330.20:FF:000009">
    <property type="entry name" value="Tubulin beta chain"/>
    <property type="match status" value="1"/>
</dbReference>
<keyword evidence="10 13" id="KW-0342">GTP-binding</keyword>
<dbReference type="PANTHER" id="PTHR11588">
    <property type="entry name" value="TUBULIN"/>
    <property type="match status" value="1"/>
</dbReference>
<dbReference type="GO" id="GO:0005525">
    <property type="term" value="F:GTP binding"/>
    <property type="evidence" value="ECO:0007669"/>
    <property type="project" value="UniProtKB-UniRule"/>
</dbReference>
<comment type="function">
    <text evidence="12 13">Tubulin is the major constituent of microtubules, a cylinder consisting of laterally associated linear protofilaments composed of alpha- and beta-tubulin heterodimers. Microtubules grow by the addition of GTP-tubulin dimers to the microtubule end, where a stabilizing cap forms. Below the cap, tubulin dimers are in GDP-bound state, owing to GTPase activity of alpha-tubulin.</text>
</comment>
<keyword evidence="9" id="KW-0460">Magnesium</keyword>
<dbReference type="GO" id="GO:0046872">
    <property type="term" value="F:metal ion binding"/>
    <property type="evidence" value="ECO:0007669"/>
    <property type="project" value="UniProtKB-KW"/>
</dbReference>
<dbReference type="CDD" id="cd02187">
    <property type="entry name" value="beta_tubulin"/>
    <property type="match status" value="1"/>
</dbReference>
<dbReference type="SMART" id="SM00864">
    <property type="entry name" value="Tubulin"/>
    <property type="match status" value="1"/>
</dbReference>
<evidence type="ECO:0000256" key="3">
    <source>
        <dbReference type="ARBA" id="ARBA00009636"/>
    </source>
</evidence>
<dbReference type="GO" id="GO:0005200">
    <property type="term" value="F:structural constituent of cytoskeleton"/>
    <property type="evidence" value="ECO:0007669"/>
    <property type="project" value="InterPro"/>
</dbReference>
<dbReference type="InterPro" id="IPR018316">
    <property type="entry name" value="Tubulin/FtsZ_2-layer-sand-dom"/>
</dbReference>
<dbReference type="OrthoDB" id="1662883at2759"/>
<dbReference type="InterPro" id="IPR036525">
    <property type="entry name" value="Tubulin/FtsZ_GTPase_sf"/>
</dbReference>
<dbReference type="SUPFAM" id="SSF52490">
    <property type="entry name" value="Tubulin nucleotide-binding domain-like"/>
    <property type="match status" value="1"/>
</dbReference>
<reference evidence="16" key="1">
    <citation type="journal article" date="2019" name="G3 (Bethesda)">
        <title>Genome Assemblies of Two Rare Opportunistic Yeast Pathogens: Diutina rugosa (syn. Candida rugosa) and Trichomonascus ciferrii (syn. Candida ciferrii).</title>
        <authorList>
            <person name="Mixao V."/>
            <person name="Saus E."/>
            <person name="Hansen A.P."/>
            <person name="Lass-Florl C."/>
            <person name="Gabaldon T."/>
        </authorList>
    </citation>
    <scope>NUCLEOTIDE SEQUENCE</scope>
    <source>
        <strain evidence="16">CBS 4856</strain>
    </source>
</reference>
<dbReference type="Pfam" id="PF03953">
    <property type="entry name" value="Tubulin_C"/>
    <property type="match status" value="1"/>
</dbReference>
<dbReference type="FunFam" id="3.40.50.1440:FF:000006">
    <property type="entry name" value="Tubulin beta chain"/>
    <property type="match status" value="1"/>
</dbReference>
<protein>
    <recommendedName>
        <fullName evidence="13">Tubulin beta chain</fullName>
    </recommendedName>
</protein>
<dbReference type="GO" id="GO:0005874">
    <property type="term" value="C:microtubule"/>
    <property type="evidence" value="ECO:0007669"/>
    <property type="project" value="UniProtKB-KW"/>
</dbReference>
<dbReference type="Gene3D" id="1.10.287.600">
    <property type="entry name" value="Helix hairpin bin"/>
    <property type="match status" value="1"/>
</dbReference>
<dbReference type="PRINTS" id="PR01163">
    <property type="entry name" value="BETATUBULIN"/>
</dbReference>
<keyword evidence="11" id="KW-0206">Cytoskeleton</keyword>
<dbReference type="Gene3D" id="3.30.1330.20">
    <property type="entry name" value="Tubulin/FtsZ, C-terminal domain"/>
    <property type="match status" value="1"/>
</dbReference>
<evidence type="ECO:0000256" key="7">
    <source>
        <dbReference type="ARBA" id="ARBA00022723"/>
    </source>
</evidence>
<dbReference type="Pfam" id="PF00091">
    <property type="entry name" value="Tubulin"/>
    <property type="match status" value="1"/>
</dbReference>
<organism evidence="16 17">
    <name type="scientific">Trichomonascus ciferrii</name>
    <dbReference type="NCBI Taxonomy" id="44093"/>
    <lineage>
        <taxon>Eukaryota</taxon>
        <taxon>Fungi</taxon>
        <taxon>Dikarya</taxon>
        <taxon>Ascomycota</taxon>
        <taxon>Saccharomycotina</taxon>
        <taxon>Dipodascomycetes</taxon>
        <taxon>Dipodascales</taxon>
        <taxon>Trichomonascaceae</taxon>
        <taxon>Trichomonascus</taxon>
        <taxon>Trichomonascus ciferrii complex</taxon>
    </lineage>
</organism>
<evidence type="ECO:0000256" key="11">
    <source>
        <dbReference type="ARBA" id="ARBA00023212"/>
    </source>
</evidence>
<keyword evidence="8 13" id="KW-0547">Nucleotide-binding</keyword>
<dbReference type="PRINTS" id="PR01161">
    <property type="entry name" value="TUBULIN"/>
</dbReference>
<feature type="domain" description="Tubulin/FtsZ 2-layer sandwich" evidence="15">
    <location>
        <begin position="252"/>
        <end position="389"/>
    </location>
</feature>
<gene>
    <name evidence="16" type="ORF">TRICI_003822</name>
</gene>
<evidence type="ECO:0000256" key="12">
    <source>
        <dbReference type="ARBA" id="ARBA00034296"/>
    </source>
</evidence>
<dbReference type="Gene3D" id="3.40.50.1440">
    <property type="entry name" value="Tubulin/FtsZ, GTPase domain"/>
    <property type="match status" value="1"/>
</dbReference>
<dbReference type="InterPro" id="IPR002453">
    <property type="entry name" value="Beta_tubulin"/>
</dbReference>
<dbReference type="InterPro" id="IPR008280">
    <property type="entry name" value="Tub_FtsZ_C"/>
</dbReference>
<evidence type="ECO:0000256" key="9">
    <source>
        <dbReference type="ARBA" id="ARBA00022842"/>
    </source>
</evidence>
<evidence type="ECO:0000259" key="14">
    <source>
        <dbReference type="SMART" id="SM00864"/>
    </source>
</evidence>
<comment type="subcellular location">
    <subcellularLocation>
        <location evidence="2">Cytoplasm</location>
        <location evidence="2">Cytoskeleton</location>
    </subcellularLocation>
</comment>
<dbReference type="InterPro" id="IPR017975">
    <property type="entry name" value="Tubulin_CS"/>
</dbReference>
<evidence type="ECO:0000256" key="10">
    <source>
        <dbReference type="ARBA" id="ARBA00023134"/>
    </source>
</evidence>
<name>A0A642V2W7_9ASCO</name>
<evidence type="ECO:0000256" key="4">
    <source>
        <dbReference type="ARBA" id="ARBA00011747"/>
    </source>
</evidence>
<dbReference type="Proteomes" id="UP000761534">
    <property type="component" value="Unassembled WGS sequence"/>
</dbReference>
<dbReference type="InterPro" id="IPR023123">
    <property type="entry name" value="Tubulin_C"/>
</dbReference>
<dbReference type="AlphaFoldDB" id="A0A642V2W7"/>
<evidence type="ECO:0000256" key="2">
    <source>
        <dbReference type="ARBA" id="ARBA00004245"/>
    </source>
</evidence>
<dbReference type="PROSITE" id="PS00227">
    <property type="entry name" value="TUBULIN"/>
    <property type="match status" value="1"/>
</dbReference>
<dbReference type="SUPFAM" id="SSF55307">
    <property type="entry name" value="Tubulin C-terminal domain-like"/>
    <property type="match status" value="1"/>
</dbReference>
<evidence type="ECO:0000256" key="8">
    <source>
        <dbReference type="ARBA" id="ARBA00022741"/>
    </source>
</evidence>
<feature type="domain" description="Tubulin/FtsZ GTPase" evidence="14">
    <location>
        <begin position="53"/>
        <end position="250"/>
    </location>
</feature>
<evidence type="ECO:0000256" key="5">
    <source>
        <dbReference type="ARBA" id="ARBA00022490"/>
    </source>
</evidence>
<comment type="similarity">
    <text evidence="3 13">Belongs to the tubulin family.</text>
</comment>